<evidence type="ECO:0000256" key="1">
    <source>
        <dbReference type="SAM" id="MobiDB-lite"/>
    </source>
</evidence>
<keyword evidence="3" id="KW-0614">Plasmid</keyword>
<dbReference type="HOGENOM" id="CLU_833871_0_0_11"/>
<dbReference type="EMBL" id="CP006997">
    <property type="protein sequence ID" value="AHD24156.1"/>
    <property type="molecule type" value="Genomic_DNA"/>
</dbReference>
<protein>
    <recommendedName>
        <fullName evidence="5">TNase-like domain-containing protein</fullName>
    </recommendedName>
</protein>
<gene>
    <name evidence="3" type="ORF">Y013_25955</name>
</gene>
<sequence>MAKKNKWAVGATVIVVLAMFGSCNDGDSSSPSSTAARTTTVQVKDQEIWTGTVAAYPSSYSFSPEIHVDLGNGNIESVRLAHIGEPDCGNSSTSDQRRASLRGRVQQLLPLGARVTVVRGRELAGTDPRFTDEGFVFVEGAGTPTTTGPTSTSSSMSPSSTPTATSDPTGAPTSAVISTGAPSPPATSTANSEELLVNEVLLAEGHATPDDPEIDLSAAASKTLEQQLYSGSSGLELEPNISYFDRLLSAHRVAWDGSVGFMADCRAKEAKDLVDKQQREELDRIRRGPDGEVGTDDDDTRFWRYDEDGNLSIYTPSVGSGSGGGGGGGGYRCRGRWC</sequence>
<feature type="chain" id="PRO_5038739991" description="TNase-like domain-containing protein" evidence="2">
    <location>
        <begin position="26"/>
        <end position="338"/>
    </location>
</feature>
<geneLocation type="plasmid" evidence="4">
    <name>1</name>
</geneLocation>
<evidence type="ECO:0000313" key="3">
    <source>
        <dbReference type="EMBL" id="AHD24156.1"/>
    </source>
</evidence>
<keyword evidence="2" id="KW-0732">Signal</keyword>
<evidence type="ECO:0000313" key="4">
    <source>
        <dbReference type="Proteomes" id="UP000018781"/>
    </source>
</evidence>
<name>V9XL26_9NOCA</name>
<accession>V9XL26</accession>
<dbReference type="Proteomes" id="UP000018781">
    <property type="component" value="Plasmid unnamed"/>
</dbReference>
<feature type="signal peptide" evidence="2">
    <location>
        <begin position="1"/>
        <end position="25"/>
    </location>
</feature>
<proteinExistence type="predicted"/>
<organism evidence="3 4">
    <name type="scientific">Rhodococcus pyridinivorans SB3094</name>
    <dbReference type="NCBI Taxonomy" id="1435356"/>
    <lineage>
        <taxon>Bacteria</taxon>
        <taxon>Bacillati</taxon>
        <taxon>Actinomycetota</taxon>
        <taxon>Actinomycetes</taxon>
        <taxon>Mycobacteriales</taxon>
        <taxon>Nocardiaceae</taxon>
        <taxon>Rhodococcus</taxon>
    </lineage>
</organism>
<dbReference type="PROSITE" id="PS51257">
    <property type="entry name" value="PROKAR_LIPOPROTEIN"/>
    <property type="match status" value="1"/>
</dbReference>
<feature type="region of interest" description="Disordered" evidence="1">
    <location>
        <begin position="139"/>
        <end position="190"/>
    </location>
</feature>
<reference evidence="3 4" key="1">
    <citation type="journal article" date="2014" name="Genome Announc.">
        <title>Complete Genome of Rhodococcus pyridinivorans SB3094, a Methyl-Ethyl-Ketone-Degrading Bacterium Used for Bioaugmentation.</title>
        <authorList>
            <person name="Dueholm M.S."/>
            <person name="Albertsen M."/>
            <person name="D'Imperio S."/>
            <person name="Tale V.P."/>
            <person name="Lewis D."/>
            <person name="Nielsen P.H."/>
            <person name="Nielsen J.L."/>
        </authorList>
    </citation>
    <scope>NUCLEOTIDE SEQUENCE [LARGE SCALE GENOMIC DNA]</scope>
    <source>
        <strain evidence="4">SB3094</strain>
        <plasmid evidence="4">1</plasmid>
    </source>
</reference>
<dbReference type="AlphaFoldDB" id="V9XL26"/>
<feature type="compositionally biased region" description="Polar residues" evidence="1">
    <location>
        <begin position="176"/>
        <end position="189"/>
    </location>
</feature>
<dbReference type="PATRIC" id="fig|1435356.3.peg.5229"/>
<dbReference type="GeneID" id="31549533"/>
<evidence type="ECO:0008006" key="5">
    <source>
        <dbReference type="Google" id="ProtNLM"/>
    </source>
</evidence>
<dbReference type="RefSeq" id="WP_024100390.1">
    <property type="nucleotide sequence ID" value="NC_023144.1"/>
</dbReference>
<dbReference type="KEGG" id="rpy:Y013_25955"/>
<feature type="compositionally biased region" description="Low complexity" evidence="1">
    <location>
        <begin position="140"/>
        <end position="175"/>
    </location>
</feature>
<evidence type="ECO:0000256" key="2">
    <source>
        <dbReference type="SAM" id="SignalP"/>
    </source>
</evidence>